<evidence type="ECO:0000313" key="7">
    <source>
        <dbReference type="Proteomes" id="UP000805614"/>
    </source>
</evidence>
<gene>
    <name evidence="6" type="primary">selB</name>
    <name evidence="6" type="ORF">HKK74_00390</name>
</gene>
<keyword evidence="3" id="KW-0648">Protein biosynthesis</keyword>
<dbReference type="SUPFAM" id="SSF50447">
    <property type="entry name" value="Translation proteins"/>
    <property type="match status" value="1"/>
</dbReference>
<evidence type="ECO:0000313" key="6">
    <source>
        <dbReference type="EMBL" id="MBC6463962.1"/>
    </source>
</evidence>
<keyword evidence="4" id="KW-0547">Nucleotide-binding</keyword>
<dbReference type="SUPFAM" id="SSF46785">
    <property type="entry name" value="Winged helix' DNA-binding domain"/>
    <property type="match status" value="1"/>
</dbReference>
<dbReference type="Gene3D" id="1.10.10.10">
    <property type="entry name" value="Winged helix-like DNA-binding domain superfamily/Winged helix DNA-binding domain"/>
    <property type="match status" value="1"/>
</dbReference>
<accession>A0ABR7LHH6</accession>
<keyword evidence="4" id="KW-0342">GTP-binding</keyword>
<dbReference type="InterPro" id="IPR004535">
    <property type="entry name" value="Transl_elong_SelB"/>
</dbReference>
<keyword evidence="7" id="KW-1185">Reference proteome</keyword>
<name>A0ABR7LHH6_9ACTN</name>
<feature type="domain" description="Tr-type G" evidence="5">
    <location>
        <begin position="1"/>
        <end position="169"/>
    </location>
</feature>
<dbReference type="Gene3D" id="3.40.50.300">
    <property type="entry name" value="P-loop containing nucleotide triphosphate hydrolases"/>
    <property type="match status" value="1"/>
</dbReference>
<organism evidence="6 7">
    <name type="scientific">Actinomadura alba</name>
    <dbReference type="NCBI Taxonomy" id="406431"/>
    <lineage>
        <taxon>Bacteria</taxon>
        <taxon>Bacillati</taxon>
        <taxon>Actinomycetota</taxon>
        <taxon>Actinomycetes</taxon>
        <taxon>Streptosporangiales</taxon>
        <taxon>Thermomonosporaceae</taxon>
        <taxon>Actinomadura</taxon>
    </lineage>
</organism>
<dbReference type="InterPro" id="IPR036390">
    <property type="entry name" value="WH_DNA-bd_sf"/>
</dbReference>
<evidence type="ECO:0000259" key="5">
    <source>
        <dbReference type="PROSITE" id="PS51722"/>
    </source>
</evidence>
<sequence>MRVIATAGHVDHGKSTLLRALTGMEPDRWEEERRRGLTIDLGFVWTTAPDLAFVDVPGHERFLTNMLAGVGPVPAVMFVVAADAGWQAQSREHLEVLDALGIRHGVLVVTRADLADPSAALGQAAQKLSGTGLAGVPAVAVSATTGAGLPELRDELARMAALLPGSDPDSGVRLWIDRVFTITGRGTVVTGTLGAGTVRVGDRLRMAGSDEELHVRGLHTLEHPVEQVDPPARIAINVRGRAADGLRRGDALLTPGRWLDTEIFDVRSSSADRTPPPRQVTFHTGAAAIPATVRPLGADFCRITLRRPLPLRVGDRTLLRDPGSRRIWDATVMDVRPPRLQRRGAAAHRTAQLGQVTGTPDGAALVRLHGLIRRADLIAMGVKPPAEPVTSDWVADPEHWIALGERLTRTIQDHAVRQPHDPGLSVEAARRQLDLPDRSLVEALVTGTPLRLRRGKLFAQQEVPTLPPDLRHAVDTVRAELADSPFRAPQADRLTVLGLHTRALATAHAAQLLLRITDGIVLLPDAEEQAVRILGKLPQPFTVTQARQALDTTRRVALPLLEYLDRRGRTVRIDDLHRRLREHRPPTGG</sequence>
<evidence type="ECO:0000256" key="1">
    <source>
        <dbReference type="ARBA" id="ARBA00004496"/>
    </source>
</evidence>
<dbReference type="InterPro" id="IPR050055">
    <property type="entry name" value="EF-Tu_GTPase"/>
</dbReference>
<dbReference type="Proteomes" id="UP000805614">
    <property type="component" value="Unassembled WGS sequence"/>
</dbReference>
<dbReference type="GO" id="GO:0003746">
    <property type="term" value="F:translation elongation factor activity"/>
    <property type="evidence" value="ECO:0007669"/>
    <property type="project" value="UniProtKB-KW"/>
</dbReference>
<reference evidence="6 7" key="1">
    <citation type="submission" date="2020-06" db="EMBL/GenBank/DDBJ databases">
        <title>Actinomadura xiongansis sp. nov., isolated from soil of Baiyangdian.</title>
        <authorList>
            <person name="Zhang X."/>
        </authorList>
    </citation>
    <scope>NUCLEOTIDE SEQUENCE [LARGE SCALE GENOMIC DNA]</scope>
    <source>
        <strain evidence="6 7">HBUM206468</strain>
    </source>
</reference>
<dbReference type="InterPro" id="IPR009000">
    <property type="entry name" value="Transl_B-barrel_sf"/>
</dbReference>
<dbReference type="Gene3D" id="2.40.30.10">
    <property type="entry name" value="Translation factors"/>
    <property type="match status" value="1"/>
</dbReference>
<comment type="subcellular location">
    <subcellularLocation>
        <location evidence="1">Cytoplasm</location>
    </subcellularLocation>
</comment>
<comment type="caution">
    <text evidence="6">The sequence shown here is derived from an EMBL/GenBank/DDBJ whole genome shotgun (WGS) entry which is preliminary data.</text>
</comment>
<evidence type="ECO:0000256" key="2">
    <source>
        <dbReference type="ARBA" id="ARBA00022490"/>
    </source>
</evidence>
<evidence type="ECO:0000256" key="4">
    <source>
        <dbReference type="ARBA" id="ARBA00023134"/>
    </source>
</evidence>
<dbReference type="RefSeq" id="WP_187240889.1">
    <property type="nucleotide sequence ID" value="NZ_BAAAOK010000015.1"/>
</dbReference>
<dbReference type="InterPro" id="IPR027417">
    <property type="entry name" value="P-loop_NTPase"/>
</dbReference>
<dbReference type="PROSITE" id="PS51722">
    <property type="entry name" value="G_TR_2"/>
    <property type="match status" value="1"/>
</dbReference>
<protein>
    <submittedName>
        <fullName evidence="6">Selenocysteine-specific translation elongation factor</fullName>
    </submittedName>
</protein>
<dbReference type="Pfam" id="PF09107">
    <property type="entry name" value="WHD_3rd_SelB"/>
    <property type="match status" value="1"/>
</dbReference>
<dbReference type="PANTHER" id="PTHR43721">
    <property type="entry name" value="ELONGATION FACTOR TU-RELATED"/>
    <property type="match status" value="1"/>
</dbReference>
<proteinExistence type="predicted"/>
<dbReference type="CDD" id="cd04171">
    <property type="entry name" value="SelB"/>
    <property type="match status" value="1"/>
</dbReference>
<dbReference type="Pfam" id="PF00009">
    <property type="entry name" value="GTP_EFTU"/>
    <property type="match status" value="1"/>
</dbReference>
<dbReference type="InterPro" id="IPR036388">
    <property type="entry name" value="WH-like_DNA-bd_sf"/>
</dbReference>
<dbReference type="PANTHER" id="PTHR43721:SF22">
    <property type="entry name" value="ELONGATION FACTOR TU, MITOCHONDRIAL"/>
    <property type="match status" value="1"/>
</dbReference>
<dbReference type="SUPFAM" id="SSF52540">
    <property type="entry name" value="P-loop containing nucleoside triphosphate hydrolases"/>
    <property type="match status" value="1"/>
</dbReference>
<dbReference type="InterPro" id="IPR000795">
    <property type="entry name" value="T_Tr_GTP-bd_dom"/>
</dbReference>
<dbReference type="NCBIfam" id="TIGR00475">
    <property type="entry name" value="selB"/>
    <property type="match status" value="1"/>
</dbReference>
<keyword evidence="6" id="KW-0251">Elongation factor</keyword>
<keyword evidence="2" id="KW-0963">Cytoplasm</keyword>
<dbReference type="InterPro" id="IPR015191">
    <property type="entry name" value="SelB_WHD4"/>
</dbReference>
<evidence type="ECO:0000256" key="3">
    <source>
        <dbReference type="ARBA" id="ARBA00022917"/>
    </source>
</evidence>
<dbReference type="EMBL" id="JABVEC010000001">
    <property type="protein sequence ID" value="MBC6463962.1"/>
    <property type="molecule type" value="Genomic_DNA"/>
</dbReference>